<dbReference type="AlphaFoldDB" id="R7MVV3"/>
<comment type="caution">
    <text evidence="2">The sequence shown here is derived from an EMBL/GenBank/DDBJ whole genome shotgun (WGS) entry which is preliminary data.</text>
</comment>
<dbReference type="Proteomes" id="UP000017908">
    <property type="component" value="Unassembled WGS sequence"/>
</dbReference>
<evidence type="ECO:0000313" key="3">
    <source>
        <dbReference type="Proteomes" id="UP000017908"/>
    </source>
</evidence>
<protein>
    <submittedName>
        <fullName evidence="2">Exopolysaccharide biosynthesis protein</fullName>
    </submittedName>
</protein>
<reference evidence="2" key="1">
    <citation type="submission" date="2012-11" db="EMBL/GenBank/DDBJ databases">
        <title>Dependencies among metagenomic species, viruses, plasmids and units of genetic variation.</title>
        <authorList>
            <person name="Nielsen H.B."/>
            <person name="Almeida M."/>
            <person name="Juncker A.S."/>
            <person name="Rasmussen S."/>
            <person name="Li J."/>
            <person name="Sunagawa S."/>
            <person name="Plichta D."/>
            <person name="Gautier L."/>
            <person name="Le Chatelier E."/>
            <person name="Peletier E."/>
            <person name="Bonde I."/>
            <person name="Nielsen T."/>
            <person name="Manichanh C."/>
            <person name="Arumugam M."/>
            <person name="Batto J."/>
            <person name="Santos M.B.Q.D."/>
            <person name="Blom N."/>
            <person name="Borruel N."/>
            <person name="Burgdorf K.S."/>
            <person name="Boumezbeur F."/>
            <person name="Casellas F."/>
            <person name="Dore J."/>
            <person name="Guarner F."/>
            <person name="Hansen T."/>
            <person name="Hildebrand F."/>
            <person name="Kaas R.S."/>
            <person name="Kennedy S."/>
            <person name="Kristiansen K."/>
            <person name="Kultima J.R."/>
            <person name="Leonard P."/>
            <person name="Levenez F."/>
            <person name="Lund O."/>
            <person name="Moumen B."/>
            <person name="Le Paslier D."/>
            <person name="Pons N."/>
            <person name="Pedersen O."/>
            <person name="Prifti E."/>
            <person name="Qin J."/>
            <person name="Raes J."/>
            <person name="Tap J."/>
            <person name="Tims S."/>
            <person name="Ussery D.W."/>
            <person name="Yamada T."/>
            <person name="MetaHit consortium"/>
            <person name="Renault P."/>
            <person name="Sicheritz-Ponten T."/>
            <person name="Bork P."/>
            <person name="Wang J."/>
            <person name="Brunak S."/>
            <person name="Ehrlich S.D."/>
        </authorList>
    </citation>
    <scope>NUCLEOTIDE SEQUENCE [LARGE SCALE GENOMIC DNA]</scope>
</reference>
<dbReference type="EMBL" id="CBKE010000252">
    <property type="protein sequence ID" value="CDF05279.1"/>
    <property type="molecule type" value="Genomic_DNA"/>
</dbReference>
<dbReference type="Pfam" id="PF14393">
    <property type="entry name" value="DUF4422"/>
    <property type="match status" value="1"/>
</dbReference>
<gene>
    <name evidence="2" type="ORF">BN715_01544</name>
</gene>
<dbReference type="InterPro" id="IPR025536">
    <property type="entry name" value="DUF4422"/>
</dbReference>
<sequence>MALLVQPIHYKLQTKNSVRSIAAPLKEVKTVSIKIIIAAHKKYWMPTDPVYLPVHVGAEGKASIGYTPDNTGDNISAKNPHFCELTGLYWAWKNLDADYLGLVHYRRYFTRKEVRDIEGKKKQILTEKEWQALLAQHPVIVPDKRKYYIETNRSHYNHAHHSDGLDLAETIIREQCPEYLPAFEKVMNRTWAHMFNMFVMRRNLYDAYMQWLFDILFEIEKRVDITGWDTYESRIYGFVSELLLDVWLEHNHIDYAEQNVSFMEKQDWIKKGGAFLKRKLFGR</sequence>
<accession>R7MVV3</accession>
<name>R7MVV3_MEGEL</name>
<proteinExistence type="predicted"/>
<feature type="domain" description="DUF4422" evidence="1">
    <location>
        <begin position="34"/>
        <end position="251"/>
    </location>
</feature>
<organism evidence="2 3">
    <name type="scientific">Megasphaera elsdenii CAG:570</name>
    <dbReference type="NCBI Taxonomy" id="1263087"/>
    <lineage>
        <taxon>Bacteria</taxon>
        <taxon>Bacillati</taxon>
        <taxon>Bacillota</taxon>
        <taxon>Negativicutes</taxon>
        <taxon>Veillonellales</taxon>
        <taxon>Veillonellaceae</taxon>
        <taxon>Megasphaera</taxon>
    </lineage>
</organism>
<evidence type="ECO:0000259" key="1">
    <source>
        <dbReference type="Pfam" id="PF14393"/>
    </source>
</evidence>
<evidence type="ECO:0000313" key="2">
    <source>
        <dbReference type="EMBL" id="CDF05279.1"/>
    </source>
</evidence>